<dbReference type="OrthoDB" id="141125at2157"/>
<accession>A0A4E0Q559</accession>
<evidence type="ECO:0000259" key="2">
    <source>
        <dbReference type="Pfam" id="PF01345"/>
    </source>
</evidence>
<keyword evidence="4" id="KW-1185">Reference proteome</keyword>
<organism evidence="3 4">
    <name type="scientific">Methanolobus halotolerans</name>
    <dbReference type="NCBI Taxonomy" id="2052935"/>
    <lineage>
        <taxon>Archaea</taxon>
        <taxon>Methanobacteriati</taxon>
        <taxon>Methanobacteriota</taxon>
        <taxon>Stenosarchaea group</taxon>
        <taxon>Methanomicrobia</taxon>
        <taxon>Methanosarcinales</taxon>
        <taxon>Methanosarcinaceae</taxon>
        <taxon>Methanolobus</taxon>
    </lineage>
</organism>
<dbReference type="RefSeq" id="WP_135389670.1">
    <property type="nucleotide sequence ID" value="NZ_PGGK01000006.1"/>
</dbReference>
<dbReference type="InterPro" id="IPR001434">
    <property type="entry name" value="OmcB-like_DUF11"/>
</dbReference>
<dbReference type="AlphaFoldDB" id="A0A4E0Q559"/>
<dbReference type="InterPro" id="IPR013783">
    <property type="entry name" value="Ig-like_fold"/>
</dbReference>
<dbReference type="InterPro" id="IPR047589">
    <property type="entry name" value="DUF11_rpt"/>
</dbReference>
<dbReference type="NCBIfam" id="TIGR01451">
    <property type="entry name" value="B_ant_repeat"/>
    <property type="match status" value="1"/>
</dbReference>
<proteinExistence type="predicted"/>
<gene>
    <name evidence="3" type="ORF">CUN85_07360</name>
</gene>
<evidence type="ECO:0000313" key="3">
    <source>
        <dbReference type="EMBL" id="TGC09175.1"/>
    </source>
</evidence>
<dbReference type="Pfam" id="PF01345">
    <property type="entry name" value="DUF11"/>
    <property type="match status" value="1"/>
</dbReference>
<feature type="region of interest" description="Disordered" evidence="1">
    <location>
        <begin position="360"/>
        <end position="393"/>
    </location>
</feature>
<protein>
    <recommendedName>
        <fullName evidence="2">DUF11 domain-containing protein</fullName>
    </recommendedName>
</protein>
<sequence>MRQLLFKPVLLVVLVLLCGQAGAQSTTDDIEWLEAEEFTLYWGEEVNASGYLITALDFSPSRASDTDTDYVMLSVMSNSSESWGTILALNNSDIPDNYVFDDRLNITAVEIITGNDIPVPYTTISVAIANRSLAQAKIVKKIDATISVVEKRSDEIYMDERAHIEVNIKNLGGIPLENVELISSIPQEFILDPDIDQVRNFSMAAYGQKTVRYSLKALKPGTYNFSGTRVLVNMEGRTYTKTLNNSEIIVHGPFLNLVKSVSADSVQVGDVLDVNVIVKNEGNRATYVSVSDEIPPGAVLVSGETSGGKVLHPADSLDLTYSVRMKMAGNIVIPSVKVKSVDSKEYEDTVYSRRFLLQVSDPSQSSDSDRFENDRDGPADGQFENNYAEDTVPTAETEKEDYGKFQFFFDLLDSIKGYLGNIN</sequence>
<feature type="compositionally biased region" description="Basic and acidic residues" evidence="1">
    <location>
        <begin position="367"/>
        <end position="378"/>
    </location>
</feature>
<feature type="domain" description="DUF11" evidence="2">
    <location>
        <begin position="255"/>
        <end position="314"/>
    </location>
</feature>
<evidence type="ECO:0000256" key="1">
    <source>
        <dbReference type="SAM" id="MobiDB-lite"/>
    </source>
</evidence>
<comment type="caution">
    <text evidence="3">The sequence shown here is derived from an EMBL/GenBank/DDBJ whole genome shotgun (WGS) entry which is preliminary data.</text>
</comment>
<name>A0A4E0Q559_9EURY</name>
<reference evidence="3 4" key="1">
    <citation type="submission" date="2017-11" db="EMBL/GenBank/DDBJ databases">
        <title>Isolation and Characterization of Methanogenic Archaea from Saline Meromictic Lake at Siberia.</title>
        <authorList>
            <person name="Shen Y."/>
            <person name="Huang H.-H."/>
            <person name="Lai M.-C."/>
            <person name="Chen S.-C."/>
        </authorList>
    </citation>
    <scope>NUCLEOTIDE SEQUENCE [LARGE SCALE GENOMIC DNA]</scope>
    <source>
        <strain evidence="3 4">SY-01</strain>
    </source>
</reference>
<dbReference type="EMBL" id="PGGK01000006">
    <property type="protein sequence ID" value="TGC09175.1"/>
    <property type="molecule type" value="Genomic_DNA"/>
</dbReference>
<evidence type="ECO:0000313" key="4">
    <source>
        <dbReference type="Proteomes" id="UP000297295"/>
    </source>
</evidence>
<dbReference type="Proteomes" id="UP000297295">
    <property type="component" value="Unassembled WGS sequence"/>
</dbReference>
<dbReference type="Gene3D" id="2.60.40.10">
    <property type="entry name" value="Immunoglobulins"/>
    <property type="match status" value="1"/>
</dbReference>